<feature type="transmembrane region" description="Helical" evidence="5">
    <location>
        <begin position="74"/>
        <end position="93"/>
    </location>
</feature>
<sequence length="101" mass="11718">MAVCIGLYITKFETLSNFSMFFLSPIMMISGVFSDVGNYQNIFKYLVYSNPFYWLLCFFRAGFIGGIFKYGSVLTLIIIALVYGLYFYTSILLSHKERQHI</sequence>
<comment type="subcellular location">
    <subcellularLocation>
        <location evidence="1">Membrane</location>
        <topology evidence="1">Multi-pass membrane protein</topology>
    </subcellularLocation>
</comment>
<organism evidence="7">
    <name type="scientific">Salmonella enterica subsp. enterica serovar Karamoja</name>
    <dbReference type="NCBI Taxonomy" id="2500153"/>
    <lineage>
        <taxon>Bacteria</taxon>
        <taxon>Pseudomonadati</taxon>
        <taxon>Pseudomonadota</taxon>
        <taxon>Gammaproteobacteria</taxon>
        <taxon>Enterobacterales</taxon>
        <taxon>Enterobacteriaceae</taxon>
        <taxon>Salmonella</taxon>
    </lineage>
</organism>
<dbReference type="GO" id="GO:0140359">
    <property type="term" value="F:ABC-type transporter activity"/>
    <property type="evidence" value="ECO:0007669"/>
    <property type="project" value="InterPro"/>
</dbReference>
<gene>
    <name evidence="7" type="ORF">ELZ88_23755</name>
</gene>
<feature type="domain" description="ABC-2 type transporter transmembrane" evidence="6">
    <location>
        <begin position="1"/>
        <end position="63"/>
    </location>
</feature>
<proteinExistence type="predicted"/>
<dbReference type="InterPro" id="IPR013525">
    <property type="entry name" value="ABC2_TM"/>
</dbReference>
<dbReference type="Pfam" id="PF01061">
    <property type="entry name" value="ABC2_membrane"/>
    <property type="match status" value="1"/>
</dbReference>
<keyword evidence="4 5" id="KW-0472">Membrane</keyword>
<keyword evidence="3 5" id="KW-1133">Transmembrane helix</keyword>
<evidence type="ECO:0000256" key="3">
    <source>
        <dbReference type="ARBA" id="ARBA00022989"/>
    </source>
</evidence>
<dbReference type="AlphaFoldDB" id="A0A3Q9MSS4"/>
<protein>
    <recommendedName>
        <fullName evidence="6">ABC-2 type transporter transmembrane domain-containing protein</fullName>
    </recommendedName>
</protein>
<evidence type="ECO:0000256" key="4">
    <source>
        <dbReference type="ARBA" id="ARBA00023136"/>
    </source>
</evidence>
<feature type="transmembrane region" description="Helical" evidence="5">
    <location>
        <begin position="20"/>
        <end position="39"/>
    </location>
</feature>
<evidence type="ECO:0000313" key="7">
    <source>
        <dbReference type="EMBL" id="AZT39574.1"/>
    </source>
</evidence>
<accession>A0A3Q9MSS4</accession>
<evidence type="ECO:0000259" key="6">
    <source>
        <dbReference type="Pfam" id="PF01061"/>
    </source>
</evidence>
<evidence type="ECO:0000256" key="5">
    <source>
        <dbReference type="SAM" id="Phobius"/>
    </source>
</evidence>
<reference evidence="7" key="1">
    <citation type="submission" date="2018-12" db="EMBL/GenBank/DDBJ databases">
        <title>Complete genome sequences of twenty non-typhoidal Salmonella isolates from Rwanda.</title>
        <authorList>
            <person name="Byukusenge M."/>
            <person name="Li L."/>
            <person name="Subhashinie K."/>
            <person name="Nzayirambaho M."/>
            <person name="Kuchipudi S.V."/>
            <person name="Jayarao B.M."/>
        </authorList>
    </citation>
    <scope>NUCLEOTIDE SEQUENCE</scope>
    <source>
        <strain evidence="7">RSE21</strain>
        <plasmid evidence="7">pRSE21</plasmid>
    </source>
</reference>
<evidence type="ECO:0000256" key="1">
    <source>
        <dbReference type="ARBA" id="ARBA00004141"/>
    </source>
</evidence>
<keyword evidence="7" id="KW-0614">Plasmid</keyword>
<dbReference type="GO" id="GO:0016020">
    <property type="term" value="C:membrane"/>
    <property type="evidence" value="ECO:0007669"/>
    <property type="project" value="UniProtKB-SubCell"/>
</dbReference>
<dbReference type="EMBL" id="CP034710">
    <property type="protein sequence ID" value="AZT39574.1"/>
    <property type="molecule type" value="Genomic_DNA"/>
</dbReference>
<name>A0A3Q9MSS4_SALET</name>
<feature type="transmembrane region" description="Helical" evidence="5">
    <location>
        <begin position="51"/>
        <end position="68"/>
    </location>
</feature>
<geneLocation type="plasmid" evidence="7">
    <name>pRSE21</name>
</geneLocation>
<keyword evidence="2 5" id="KW-0812">Transmembrane</keyword>
<evidence type="ECO:0000256" key="2">
    <source>
        <dbReference type="ARBA" id="ARBA00022692"/>
    </source>
</evidence>